<keyword evidence="3" id="KW-0732">Signal</keyword>
<keyword evidence="5" id="KW-1185">Reference proteome</keyword>
<feature type="signal peptide" evidence="3">
    <location>
        <begin position="1"/>
        <end position="23"/>
    </location>
</feature>
<evidence type="ECO:0000313" key="4">
    <source>
        <dbReference type="EMBL" id="KAF8788905.1"/>
    </source>
</evidence>
<name>A0A8T0FER7_ARGBR</name>
<evidence type="ECO:0000256" key="3">
    <source>
        <dbReference type="SAM" id="SignalP"/>
    </source>
</evidence>
<keyword evidence="2" id="KW-0675">Receptor</keyword>
<dbReference type="Proteomes" id="UP000807504">
    <property type="component" value="Unassembled WGS sequence"/>
</dbReference>
<gene>
    <name evidence="4" type="ORF">HNY73_006897</name>
</gene>
<dbReference type="SUPFAM" id="SSF52058">
    <property type="entry name" value="L domain-like"/>
    <property type="match status" value="1"/>
</dbReference>
<evidence type="ECO:0000256" key="1">
    <source>
        <dbReference type="ARBA" id="ARBA00007343"/>
    </source>
</evidence>
<sequence>MQNKNLLAILLLSALSVVCVVESLCPDLEDTAPCKCKRIHGKTTLTCKNVTNVRVLEKVAKNSDGYRYDEVYIVESKLPHLPWIVLEEIRMTSLILKDLALTQFYDDVPYTPDELKNIYLQNIRLKKDFSWKFLKYTKSLEFLYVEHVHIPVITTEFNEFVSPELKEVFFLYTDTKEIQIDAFRDFRYLDSVAVINNRLRKLQRSSFPKLFNGTKLNFQSNYLTEIKESFFTGMPNLKAVYFNGNQISRIYEPNDLAKLSHIEIIDFTGNPIKCDCYLEWVTNWKPKSLRGTCASPKQLRKKRLQNLTEEDFDC</sequence>
<reference evidence="4" key="2">
    <citation type="submission" date="2020-06" db="EMBL/GenBank/DDBJ databases">
        <authorList>
            <person name="Sheffer M."/>
        </authorList>
    </citation>
    <scope>NUCLEOTIDE SEQUENCE</scope>
</reference>
<evidence type="ECO:0000256" key="2">
    <source>
        <dbReference type="ARBA" id="ARBA00023170"/>
    </source>
</evidence>
<reference evidence="4" key="1">
    <citation type="journal article" date="2020" name="bioRxiv">
        <title>Chromosome-level reference genome of the European wasp spider Argiope bruennichi: a resource for studies on range expansion and evolutionary adaptation.</title>
        <authorList>
            <person name="Sheffer M.M."/>
            <person name="Hoppe A."/>
            <person name="Krehenwinkel H."/>
            <person name="Uhl G."/>
            <person name="Kuss A.W."/>
            <person name="Jensen L."/>
            <person name="Jensen C."/>
            <person name="Gillespie R.G."/>
            <person name="Hoff K.J."/>
            <person name="Prost S."/>
        </authorList>
    </citation>
    <scope>NUCLEOTIDE SEQUENCE</scope>
</reference>
<dbReference type="InterPro" id="IPR001611">
    <property type="entry name" value="Leu-rich_rpt"/>
</dbReference>
<protein>
    <submittedName>
        <fullName evidence="4">Slit protein like</fullName>
    </submittedName>
</protein>
<dbReference type="GO" id="GO:0005886">
    <property type="term" value="C:plasma membrane"/>
    <property type="evidence" value="ECO:0007669"/>
    <property type="project" value="TreeGrafter"/>
</dbReference>
<proteinExistence type="inferred from homology"/>
<organism evidence="4 5">
    <name type="scientific">Argiope bruennichi</name>
    <name type="common">Wasp spider</name>
    <name type="synonym">Aranea bruennichi</name>
    <dbReference type="NCBI Taxonomy" id="94029"/>
    <lineage>
        <taxon>Eukaryota</taxon>
        <taxon>Metazoa</taxon>
        <taxon>Ecdysozoa</taxon>
        <taxon>Arthropoda</taxon>
        <taxon>Chelicerata</taxon>
        <taxon>Arachnida</taxon>
        <taxon>Araneae</taxon>
        <taxon>Araneomorphae</taxon>
        <taxon>Entelegynae</taxon>
        <taxon>Araneoidea</taxon>
        <taxon>Araneidae</taxon>
        <taxon>Argiope</taxon>
    </lineage>
</organism>
<dbReference type="GO" id="GO:0007166">
    <property type="term" value="P:cell surface receptor signaling pathway"/>
    <property type="evidence" value="ECO:0007669"/>
    <property type="project" value="TreeGrafter"/>
</dbReference>
<accession>A0A8T0FER7</accession>
<evidence type="ECO:0000313" key="5">
    <source>
        <dbReference type="Proteomes" id="UP000807504"/>
    </source>
</evidence>
<dbReference type="PANTHER" id="PTHR45930:SF4">
    <property type="entry name" value="ADHESION G PROTEIN-COUPLED RECEPTOR A3"/>
    <property type="match status" value="1"/>
</dbReference>
<dbReference type="PANTHER" id="PTHR45930">
    <property type="entry name" value="G-PROTEIN COUPLED RECEPTOR 124-LIKE PROTEIN"/>
    <property type="match status" value="1"/>
</dbReference>
<comment type="caution">
    <text evidence="4">The sequence shown here is derived from an EMBL/GenBank/DDBJ whole genome shotgun (WGS) entry which is preliminary data.</text>
</comment>
<dbReference type="Pfam" id="PF13855">
    <property type="entry name" value="LRR_8"/>
    <property type="match status" value="1"/>
</dbReference>
<dbReference type="AlphaFoldDB" id="A0A8T0FER7"/>
<feature type="chain" id="PRO_5035898874" evidence="3">
    <location>
        <begin position="24"/>
        <end position="314"/>
    </location>
</feature>
<dbReference type="InterPro" id="IPR032675">
    <property type="entry name" value="LRR_dom_sf"/>
</dbReference>
<dbReference type="InterPro" id="IPR051963">
    <property type="entry name" value="Adhesion_GPCR_A"/>
</dbReference>
<comment type="similarity">
    <text evidence="1">Belongs to the G-protein coupled receptor 2 family. Adhesion G-protein coupled receptor (ADGR) subfamily.</text>
</comment>
<dbReference type="EMBL" id="JABXBU010000012">
    <property type="protein sequence ID" value="KAF8788905.1"/>
    <property type="molecule type" value="Genomic_DNA"/>
</dbReference>
<dbReference type="Gene3D" id="3.80.10.10">
    <property type="entry name" value="Ribonuclease Inhibitor"/>
    <property type="match status" value="1"/>
</dbReference>